<name>A0A4R2RZZ3_9FIRM</name>
<evidence type="ECO:0008006" key="3">
    <source>
        <dbReference type="Google" id="ProtNLM"/>
    </source>
</evidence>
<dbReference type="Proteomes" id="UP000294813">
    <property type="component" value="Unassembled WGS sequence"/>
</dbReference>
<gene>
    <name evidence="1" type="ORF">EDD73_10818</name>
</gene>
<organism evidence="1 2">
    <name type="scientific">Heliophilum fasciatum</name>
    <dbReference type="NCBI Taxonomy" id="35700"/>
    <lineage>
        <taxon>Bacteria</taxon>
        <taxon>Bacillati</taxon>
        <taxon>Bacillota</taxon>
        <taxon>Clostridia</taxon>
        <taxon>Eubacteriales</taxon>
        <taxon>Heliobacteriaceae</taxon>
        <taxon>Heliophilum</taxon>
    </lineage>
</organism>
<dbReference type="AlphaFoldDB" id="A0A4R2RZZ3"/>
<proteinExistence type="predicted"/>
<reference evidence="1 2" key="1">
    <citation type="submission" date="2019-03" db="EMBL/GenBank/DDBJ databases">
        <title>Genomic Encyclopedia of Type Strains, Phase IV (KMG-IV): sequencing the most valuable type-strain genomes for metagenomic binning, comparative biology and taxonomic classification.</title>
        <authorList>
            <person name="Goeker M."/>
        </authorList>
    </citation>
    <scope>NUCLEOTIDE SEQUENCE [LARGE SCALE GENOMIC DNA]</scope>
    <source>
        <strain evidence="1 2">DSM 11170</strain>
    </source>
</reference>
<keyword evidence="2" id="KW-1185">Reference proteome</keyword>
<dbReference type="RefSeq" id="WP_131918811.1">
    <property type="nucleotide sequence ID" value="NZ_JAOQNU010000008.1"/>
</dbReference>
<protein>
    <recommendedName>
        <fullName evidence="3">DUF1573 domain-containing protein</fullName>
    </recommendedName>
</protein>
<evidence type="ECO:0000313" key="1">
    <source>
        <dbReference type="EMBL" id="TCP64665.1"/>
    </source>
</evidence>
<dbReference type="OrthoDB" id="2988649at2"/>
<dbReference type="EMBL" id="SLXT01000008">
    <property type="protein sequence ID" value="TCP64665.1"/>
    <property type="molecule type" value="Genomic_DNA"/>
</dbReference>
<sequence>MKDLACQQFQDTVADYLIRHQSILDILSKSQEANARVNRAVVKAVTDCGCVSINAEKSPLPPDASLSDLKQLRESHLNGTLCTNCRDIIERELGKSLFYLTALCHSLDLDLADVLQKEQNKISTLRMFNMT</sequence>
<evidence type="ECO:0000313" key="2">
    <source>
        <dbReference type="Proteomes" id="UP000294813"/>
    </source>
</evidence>
<accession>A0A4R2RZZ3</accession>
<comment type="caution">
    <text evidence="1">The sequence shown here is derived from an EMBL/GenBank/DDBJ whole genome shotgun (WGS) entry which is preliminary data.</text>
</comment>